<keyword evidence="2" id="KW-1185">Reference proteome</keyword>
<dbReference type="Gene3D" id="3.30.420.130">
    <property type="entry name" value="Dinitrogenase iron-molybdenum cofactor biosynthesis domain"/>
    <property type="match status" value="1"/>
</dbReference>
<reference evidence="1 2" key="1">
    <citation type="submission" date="2006-10" db="EMBL/GenBank/DDBJ databases">
        <title>Complete sequence of chromosome of Pelobacter propionicus DSM 2379.</title>
        <authorList>
            <consortium name="US DOE Joint Genome Institute"/>
            <person name="Copeland A."/>
            <person name="Lucas S."/>
            <person name="Lapidus A."/>
            <person name="Barry K."/>
            <person name="Detter J.C."/>
            <person name="Glavina del Rio T."/>
            <person name="Hammon N."/>
            <person name="Israni S."/>
            <person name="Dalin E."/>
            <person name="Tice H."/>
            <person name="Pitluck S."/>
            <person name="Saunders E."/>
            <person name="Brettin T."/>
            <person name="Bruce D."/>
            <person name="Han C."/>
            <person name="Tapia R."/>
            <person name="Schmutz J."/>
            <person name="Larimer F."/>
            <person name="Land M."/>
            <person name="Hauser L."/>
            <person name="Kyrpides N."/>
            <person name="Kim E."/>
            <person name="Lovley D."/>
            <person name="Richardson P."/>
        </authorList>
    </citation>
    <scope>NUCLEOTIDE SEQUENCE [LARGE SCALE GENOMIC DNA]</scope>
    <source>
        <strain evidence="2">DSM 2379 / NBRC 103807 / OttBd1</strain>
    </source>
</reference>
<accession>A1AQE6</accession>
<protein>
    <submittedName>
        <fullName evidence="1">Uncharacterized protein</fullName>
    </submittedName>
</protein>
<evidence type="ECO:0000313" key="2">
    <source>
        <dbReference type="Proteomes" id="UP000006732"/>
    </source>
</evidence>
<dbReference type="HOGENOM" id="CLU_126461_2_0_7"/>
<gene>
    <name evidence="1" type="ordered locus">Ppro_1957</name>
</gene>
<dbReference type="SUPFAM" id="SSF53146">
    <property type="entry name" value="Nitrogenase accessory factor-like"/>
    <property type="match status" value="1"/>
</dbReference>
<dbReference type="STRING" id="338966.Ppro_1957"/>
<dbReference type="KEGG" id="ppd:Ppro_1957"/>
<dbReference type="InterPro" id="IPR036105">
    <property type="entry name" value="DiNase_FeMo-co_biosyn_sf"/>
</dbReference>
<organism evidence="1 2">
    <name type="scientific">Pelobacter propionicus (strain DSM 2379 / NBRC 103807 / OttBd1)</name>
    <dbReference type="NCBI Taxonomy" id="338966"/>
    <lineage>
        <taxon>Bacteria</taxon>
        <taxon>Pseudomonadati</taxon>
        <taxon>Thermodesulfobacteriota</taxon>
        <taxon>Desulfuromonadia</taxon>
        <taxon>Desulfuromonadales</taxon>
        <taxon>Desulfuromonadaceae</taxon>
        <taxon>Pelobacter</taxon>
    </lineage>
</organism>
<sequence length="130" mass="14594">MKIAFAYWDNRIAPVFDIATRIRVVDSDNGRIVGESEETLDDGSPVRKVINLAHLNIATLVCGAISRQLKEMVMSNGIQVIPFIAGDLGEVTRACLDGTLEHDRFAMPGCCRRGRTYRRRRCCDGERRQP</sequence>
<name>A1AQE6_PELPD</name>
<dbReference type="eggNOG" id="COG1433">
    <property type="taxonomic scope" value="Bacteria"/>
</dbReference>
<dbReference type="EMBL" id="CP000482">
    <property type="protein sequence ID" value="ABK99566.1"/>
    <property type="molecule type" value="Genomic_DNA"/>
</dbReference>
<evidence type="ECO:0000313" key="1">
    <source>
        <dbReference type="EMBL" id="ABK99566.1"/>
    </source>
</evidence>
<proteinExistence type="predicted"/>
<dbReference type="OrthoDB" id="280278at2"/>
<dbReference type="RefSeq" id="WP_011735832.1">
    <property type="nucleotide sequence ID" value="NC_008609.1"/>
</dbReference>
<dbReference type="Proteomes" id="UP000006732">
    <property type="component" value="Chromosome"/>
</dbReference>
<dbReference type="AlphaFoldDB" id="A1AQE6"/>